<accession>A0A1H3JBN3</accession>
<dbReference type="PANTHER" id="PTHR35176:SF1">
    <property type="entry name" value="F420H(2)-DEPENDENT BILIVERDIN REDUCTASE"/>
    <property type="match status" value="1"/>
</dbReference>
<keyword evidence="4" id="KW-1185">Reference proteome</keyword>
<dbReference type="RefSeq" id="WP_091293216.1">
    <property type="nucleotide sequence ID" value="NZ_FNON01000005.1"/>
</dbReference>
<name>A0A1H3JBN3_9PSEU</name>
<dbReference type="OrthoDB" id="159383at2"/>
<evidence type="ECO:0000259" key="2">
    <source>
        <dbReference type="Pfam" id="PF01243"/>
    </source>
</evidence>
<evidence type="ECO:0000313" key="3">
    <source>
        <dbReference type="EMBL" id="SDY37430.1"/>
    </source>
</evidence>
<evidence type="ECO:0000256" key="1">
    <source>
        <dbReference type="ARBA" id="ARBA00023002"/>
    </source>
</evidence>
<dbReference type="AlphaFoldDB" id="A0A1H3JBN3"/>
<dbReference type="InterPro" id="IPR012349">
    <property type="entry name" value="Split_barrel_FMN-bd"/>
</dbReference>
<dbReference type="InterPro" id="IPR019920">
    <property type="entry name" value="F420-binding_dom_put"/>
</dbReference>
<feature type="domain" description="Pyridoxamine 5'-phosphate oxidase N-terminal" evidence="2">
    <location>
        <begin position="16"/>
        <end position="131"/>
    </location>
</feature>
<dbReference type="PANTHER" id="PTHR35176">
    <property type="entry name" value="HEME OXYGENASE HI_0854-RELATED"/>
    <property type="match status" value="1"/>
</dbReference>
<dbReference type="GO" id="GO:0005829">
    <property type="term" value="C:cytosol"/>
    <property type="evidence" value="ECO:0007669"/>
    <property type="project" value="TreeGrafter"/>
</dbReference>
<dbReference type="EMBL" id="FNON01000005">
    <property type="protein sequence ID" value="SDY37430.1"/>
    <property type="molecule type" value="Genomic_DNA"/>
</dbReference>
<dbReference type="GO" id="GO:0070967">
    <property type="term" value="F:coenzyme F420 binding"/>
    <property type="evidence" value="ECO:0007669"/>
    <property type="project" value="TreeGrafter"/>
</dbReference>
<dbReference type="InterPro" id="IPR052019">
    <property type="entry name" value="F420H2_bilvrd_red/Heme_oxyg"/>
</dbReference>
<keyword evidence="1" id="KW-0560">Oxidoreductase</keyword>
<dbReference type="Proteomes" id="UP000199515">
    <property type="component" value="Unassembled WGS sequence"/>
</dbReference>
<sequence>MREMSRDEWWKFASEGTRTGKLAIVRADGRPHVTPIWFLLNETPDGDELVFTTGKESLKGKVLRRDPRLSLCVDDQKPPFSYIQFSAIATLHEDLAEMYRWARDIGGRYMGTGRAEEYGKRNAVPEEYLVRAKITKVIASAGIAD</sequence>
<reference evidence="3 4" key="1">
    <citation type="submission" date="2016-10" db="EMBL/GenBank/DDBJ databases">
        <authorList>
            <person name="de Groot N.N."/>
        </authorList>
    </citation>
    <scope>NUCLEOTIDE SEQUENCE [LARGE SCALE GENOMIC DNA]</scope>
    <source>
        <strain evidence="3 4">CPCC 202699</strain>
    </source>
</reference>
<dbReference type="GO" id="GO:0016627">
    <property type="term" value="F:oxidoreductase activity, acting on the CH-CH group of donors"/>
    <property type="evidence" value="ECO:0007669"/>
    <property type="project" value="TreeGrafter"/>
</dbReference>
<dbReference type="STRING" id="589385.SAMN05421504_105338"/>
<organism evidence="3 4">
    <name type="scientific">Amycolatopsis xylanica</name>
    <dbReference type="NCBI Taxonomy" id="589385"/>
    <lineage>
        <taxon>Bacteria</taxon>
        <taxon>Bacillati</taxon>
        <taxon>Actinomycetota</taxon>
        <taxon>Actinomycetes</taxon>
        <taxon>Pseudonocardiales</taxon>
        <taxon>Pseudonocardiaceae</taxon>
        <taxon>Amycolatopsis</taxon>
    </lineage>
</organism>
<dbReference type="InterPro" id="IPR011576">
    <property type="entry name" value="Pyridox_Oxase_N"/>
</dbReference>
<proteinExistence type="predicted"/>
<dbReference type="SUPFAM" id="SSF50475">
    <property type="entry name" value="FMN-binding split barrel"/>
    <property type="match status" value="1"/>
</dbReference>
<dbReference type="Pfam" id="PF01243">
    <property type="entry name" value="PNPOx_N"/>
    <property type="match status" value="1"/>
</dbReference>
<dbReference type="Gene3D" id="2.30.110.10">
    <property type="entry name" value="Electron Transport, Fmn-binding Protein, Chain A"/>
    <property type="match status" value="1"/>
</dbReference>
<dbReference type="NCBIfam" id="TIGR03618">
    <property type="entry name" value="Rv1155_F420"/>
    <property type="match status" value="1"/>
</dbReference>
<evidence type="ECO:0000313" key="4">
    <source>
        <dbReference type="Proteomes" id="UP000199515"/>
    </source>
</evidence>
<gene>
    <name evidence="3" type="ORF">SAMN05421504_105338</name>
</gene>
<protein>
    <submittedName>
        <fullName evidence="3">PPOX class probable F420-dependent enzyme</fullName>
    </submittedName>
</protein>